<feature type="region of interest" description="Disordered" evidence="1">
    <location>
        <begin position="1"/>
        <end position="28"/>
    </location>
</feature>
<feature type="compositionally biased region" description="Low complexity" evidence="1">
    <location>
        <begin position="464"/>
        <end position="490"/>
    </location>
</feature>
<dbReference type="STRING" id="691883.A0A058Z2D7"/>
<feature type="compositionally biased region" description="Low complexity" evidence="1">
    <location>
        <begin position="229"/>
        <end position="252"/>
    </location>
</feature>
<feature type="region of interest" description="Disordered" evidence="1">
    <location>
        <begin position="224"/>
        <end position="290"/>
    </location>
</feature>
<feature type="region of interest" description="Disordered" evidence="1">
    <location>
        <begin position="622"/>
        <end position="715"/>
    </location>
</feature>
<evidence type="ECO:0000313" key="2">
    <source>
        <dbReference type="EMBL" id="KCV68429.1"/>
    </source>
</evidence>
<organism evidence="2">
    <name type="scientific">Fonticula alba</name>
    <name type="common">Slime mold</name>
    <dbReference type="NCBI Taxonomy" id="691883"/>
    <lineage>
        <taxon>Eukaryota</taxon>
        <taxon>Rotosphaerida</taxon>
        <taxon>Fonticulaceae</taxon>
        <taxon>Fonticula</taxon>
    </lineage>
</organism>
<feature type="compositionally biased region" description="Low complexity" evidence="1">
    <location>
        <begin position="901"/>
        <end position="921"/>
    </location>
</feature>
<feature type="region of interest" description="Disordered" evidence="1">
    <location>
        <begin position="871"/>
        <end position="923"/>
    </location>
</feature>
<accession>A0A058Z2D7</accession>
<feature type="region of interest" description="Disordered" evidence="1">
    <location>
        <begin position="416"/>
        <end position="505"/>
    </location>
</feature>
<keyword evidence="3" id="KW-1185">Reference proteome</keyword>
<feature type="region of interest" description="Disordered" evidence="1">
    <location>
        <begin position="179"/>
        <end position="204"/>
    </location>
</feature>
<feature type="compositionally biased region" description="Pro residues" evidence="1">
    <location>
        <begin position="100"/>
        <end position="112"/>
    </location>
</feature>
<dbReference type="EMBL" id="KB932208">
    <property type="protein sequence ID" value="KCV68429.1"/>
    <property type="molecule type" value="Genomic_DNA"/>
</dbReference>
<feature type="compositionally biased region" description="Polar residues" evidence="1">
    <location>
        <begin position="809"/>
        <end position="818"/>
    </location>
</feature>
<dbReference type="RefSeq" id="XP_009496861.1">
    <property type="nucleotide sequence ID" value="XM_009498586.1"/>
</dbReference>
<feature type="region of interest" description="Disordered" evidence="1">
    <location>
        <begin position="783"/>
        <end position="825"/>
    </location>
</feature>
<proteinExistence type="predicted"/>
<feature type="compositionally biased region" description="Low complexity" evidence="1">
    <location>
        <begin position="696"/>
        <end position="713"/>
    </location>
</feature>
<dbReference type="Proteomes" id="UP000030693">
    <property type="component" value="Unassembled WGS sequence"/>
</dbReference>
<feature type="region of interest" description="Disordered" evidence="1">
    <location>
        <begin position="93"/>
        <end position="160"/>
    </location>
</feature>
<protein>
    <submittedName>
        <fullName evidence="2">Uncharacterized protein</fullName>
    </submittedName>
</protein>
<feature type="compositionally biased region" description="Low complexity" evidence="1">
    <location>
        <begin position="113"/>
        <end position="145"/>
    </location>
</feature>
<gene>
    <name evidence="2" type="ORF">H696_04723</name>
</gene>
<feature type="compositionally biased region" description="Polar residues" evidence="1">
    <location>
        <begin position="262"/>
        <end position="275"/>
    </location>
</feature>
<evidence type="ECO:0000256" key="1">
    <source>
        <dbReference type="SAM" id="MobiDB-lite"/>
    </source>
</evidence>
<feature type="compositionally biased region" description="Low complexity" evidence="1">
    <location>
        <begin position="622"/>
        <end position="631"/>
    </location>
</feature>
<dbReference type="GeneID" id="20529448"/>
<name>A0A058Z2D7_FONAL</name>
<feature type="compositionally biased region" description="Polar residues" evidence="1">
    <location>
        <begin position="887"/>
        <end position="900"/>
    </location>
</feature>
<feature type="compositionally biased region" description="Low complexity" evidence="1">
    <location>
        <begin position="871"/>
        <end position="881"/>
    </location>
</feature>
<sequence length="1165" mass="116253">MRPAPAAWQQYSSPPLPPHGEPPLDESSLSIRASAALLDQLIDAVSEAADRADARLRVLAGFQPPTPGDWLEDEDEDDTTNSLIDAYAFEEPAAEWGPAGPSPLGPPPPRAEGPPSGRSPSPSMPALSPLLPATGRAPGDPGVSYPSPPGSGSPPADAHADLADAHFGAKRRPSLPTRLDAEHSLPSAGPTVVAQPGGPTPALEHDALLSGAVACIPGVSLPPGPPPRGAAAHPAVRSQPSSSLESSPAHPFSGRRSHSSDLHQSPRTRSTSFNYTPAPRRPSTCSESSVGSLGPPAALVAIPPHLATSAGSSPGNRLLSSMSSMISRKFPFLSMLSSASRGSSMPLRMYSSRDLAAACQQGDVRRVKKVLLHARRFFGQIAPSRAHPQPFGDFGQPWPYYSPGWFQALHEHMGRQAAMSGGAPAPVAGRTRPRTPQPAAPFRDLGRRPATRSDSSLHIPSLSGSPPAGTAPIGPGTAAAAAMATGTTPADGIPPGRAPAPGCRSADASSCDSLRNAALSSLDETLIFSSNYFAGPADSSYLCGMGQEEPEDGRSGPAHGPGLARLPLLDADLDAAGRMLASQCAYVVLMAAGVPSPDPLVDASWGPHNGCPLCLASEAGAGADSASPSVGQLAPERDPDAGPALCGPCAGQLEETGAGAGAGADGPSATGPSKSCPTARPTATQPVGGPGRAQADAHPGPSAGPSSSGAGRPLSDLTLDAHAEHFRLVGGDPSCPKCLSANANRPASLDLSRHLENAGAGSSPGSARAGSHAACAACGRPAGPPALGDRPQVHRHRPPGAGAGPLPWSASSSPQSLPFTHPTPPPSSSSPFSSFSCHSCASSSSSSSCASSSSPSSSSSSCVSCAASSSPSSSASSSPSSWAGSKPSVTILRSTPSPTVGSPSRGFAGSSGSSSSPSSRSLVAIRHRRAASDGGGVFHTRSHAFAPFGFATDGGAGGAGPGLGSPGTGGLFQVGPVYGPMLGRAPAGAHLGPCATCQGIGSPAASGLCPAHAGTRLAPGAAGGLLYGAGAGGSSPSPGPGDFRPPGGPCSCAGHSAVPSCNFSSGLLFSMNMQPDVDHYATSMAPVLALAETAGDPVAALISFINFPDPIMLSASHLTIEALASVRSSHLTSSEHFSASMALSTLSPQSYYGHMATDESIRAAL</sequence>
<evidence type="ECO:0000313" key="3">
    <source>
        <dbReference type="Proteomes" id="UP000030693"/>
    </source>
</evidence>
<dbReference type="AlphaFoldDB" id="A0A058Z2D7"/>
<reference evidence="2" key="1">
    <citation type="submission" date="2013-04" db="EMBL/GenBank/DDBJ databases">
        <title>The Genome Sequence of Fonticula alba ATCC 38817.</title>
        <authorList>
            <consortium name="The Broad Institute Genomics Platform"/>
            <person name="Russ C."/>
            <person name="Cuomo C."/>
            <person name="Burger G."/>
            <person name="Gray M.W."/>
            <person name="Holland P.W.H."/>
            <person name="King N."/>
            <person name="Lang F.B.F."/>
            <person name="Roger A.J."/>
            <person name="Ruiz-Trillo I."/>
            <person name="Brown M."/>
            <person name="Walker B."/>
            <person name="Young S."/>
            <person name="Zeng Q."/>
            <person name="Gargeya S."/>
            <person name="Fitzgerald M."/>
            <person name="Haas B."/>
            <person name="Abouelleil A."/>
            <person name="Allen A.W."/>
            <person name="Alvarado L."/>
            <person name="Arachchi H.M."/>
            <person name="Berlin A.M."/>
            <person name="Chapman S.B."/>
            <person name="Gainer-Dewar J."/>
            <person name="Goldberg J."/>
            <person name="Griggs A."/>
            <person name="Gujja S."/>
            <person name="Hansen M."/>
            <person name="Howarth C."/>
            <person name="Imamovic A."/>
            <person name="Ireland A."/>
            <person name="Larimer J."/>
            <person name="McCowan C."/>
            <person name="Murphy C."/>
            <person name="Pearson M."/>
            <person name="Poon T.W."/>
            <person name="Priest M."/>
            <person name="Roberts A."/>
            <person name="Saif S."/>
            <person name="Shea T."/>
            <person name="Sisk P."/>
            <person name="Sykes S."/>
            <person name="Wortman J."/>
            <person name="Nusbaum C."/>
            <person name="Birren B."/>
        </authorList>
    </citation>
    <scope>NUCLEOTIDE SEQUENCE [LARGE SCALE GENOMIC DNA]</scope>
    <source>
        <strain evidence="2">ATCC 38817</strain>
    </source>
</reference>